<feature type="transmembrane region" description="Helical" evidence="2">
    <location>
        <begin position="405"/>
        <end position="430"/>
    </location>
</feature>
<name>A0AAW0DBJ7_9AGAR</name>
<evidence type="ECO:0000256" key="2">
    <source>
        <dbReference type="SAM" id="Phobius"/>
    </source>
</evidence>
<evidence type="ECO:0000313" key="3">
    <source>
        <dbReference type="EMBL" id="KAK7049993.1"/>
    </source>
</evidence>
<feature type="compositionally biased region" description="Polar residues" evidence="1">
    <location>
        <begin position="377"/>
        <end position="399"/>
    </location>
</feature>
<dbReference type="EMBL" id="JAYKXP010000015">
    <property type="protein sequence ID" value="KAK7049993.1"/>
    <property type="molecule type" value="Genomic_DNA"/>
</dbReference>
<feature type="region of interest" description="Disordered" evidence="1">
    <location>
        <begin position="377"/>
        <end position="401"/>
    </location>
</feature>
<evidence type="ECO:0000256" key="1">
    <source>
        <dbReference type="SAM" id="MobiDB-lite"/>
    </source>
</evidence>
<dbReference type="AlphaFoldDB" id="A0AAW0DBJ7"/>
<keyword evidence="2" id="KW-0812">Transmembrane</keyword>
<organism evidence="3 4">
    <name type="scientific">Paramarasmius palmivorus</name>
    <dbReference type="NCBI Taxonomy" id="297713"/>
    <lineage>
        <taxon>Eukaryota</taxon>
        <taxon>Fungi</taxon>
        <taxon>Dikarya</taxon>
        <taxon>Basidiomycota</taxon>
        <taxon>Agaricomycotina</taxon>
        <taxon>Agaricomycetes</taxon>
        <taxon>Agaricomycetidae</taxon>
        <taxon>Agaricales</taxon>
        <taxon>Marasmiineae</taxon>
        <taxon>Marasmiaceae</taxon>
        <taxon>Paramarasmius</taxon>
    </lineage>
</organism>
<comment type="caution">
    <text evidence="3">The sequence shown here is derived from an EMBL/GenBank/DDBJ whole genome shotgun (WGS) entry which is preliminary data.</text>
</comment>
<accession>A0AAW0DBJ7</accession>
<keyword evidence="2" id="KW-1133">Transmembrane helix</keyword>
<gene>
    <name evidence="3" type="ORF">VNI00_005424</name>
</gene>
<reference evidence="3 4" key="1">
    <citation type="submission" date="2024-01" db="EMBL/GenBank/DDBJ databases">
        <title>A draft genome for a cacao thread blight-causing isolate of Paramarasmius palmivorus.</title>
        <authorList>
            <person name="Baruah I.K."/>
            <person name="Bukari Y."/>
            <person name="Amoako-Attah I."/>
            <person name="Meinhardt L.W."/>
            <person name="Bailey B.A."/>
            <person name="Cohen S.P."/>
        </authorList>
    </citation>
    <scope>NUCLEOTIDE SEQUENCE [LARGE SCALE GENOMIC DNA]</scope>
    <source>
        <strain evidence="3 4">GH-12</strain>
    </source>
</reference>
<dbReference type="Gene3D" id="2.60.120.260">
    <property type="entry name" value="Galactose-binding domain-like"/>
    <property type="match status" value="1"/>
</dbReference>
<evidence type="ECO:0008006" key="5">
    <source>
        <dbReference type="Google" id="ProtNLM"/>
    </source>
</evidence>
<keyword evidence="4" id="KW-1185">Reference proteome</keyword>
<proteinExistence type="predicted"/>
<protein>
    <recommendedName>
        <fullName evidence="5">Peptidase A1 domain-containing protein</fullName>
    </recommendedName>
</protein>
<sequence length="525" mass="57554">MTIAVSIHSYLHHVHGSLIHLSIETDWLKNAVEGASNLTKANDNAHITQERFDMQSDFDYPRRIVIDDTDARISYEGEPWVLDIGSFDNVGIFGAPYNHTSHGTNKDGASLSFTFEVPCYDLREVVSRYLRSSSGDQRQPCVQLQGRIPFDDINALAKWACHVDGIQIPSQPYLQEFNFITDRVLCEKGGLAPESLHTLSVEAVIDDPGTQVFWVDRIEYAPLPNASLDNVVLKIDGSDSSLRYSNASGEWAPVGSLGYGTNWNDANLSFKFNGTSAALYGFNEGSEYNWRASTGQYRIDNDTQPTAFGIEGSRKDPMKGIQTDFCNVLHFTTPNLDSGLHEMAVTYTGTPQQTGGDPPEWLTIDYLYVTTGDSTKLNSSVTTPTEALPSQTSNGTGSSPKKVPVGAIVGGIFGGIAGLALLALSAFFFLRRRKARQERFIIDPLDLPDSDAPLLQNAALPAGVASTNLEGGRVTISHRPAGTKLAEREAALRHGPEVVERRSQDSGIRYNQRVMDDVPPDYTEQ</sequence>
<dbReference type="Proteomes" id="UP001383192">
    <property type="component" value="Unassembled WGS sequence"/>
</dbReference>
<keyword evidence="2" id="KW-0472">Membrane</keyword>
<evidence type="ECO:0000313" key="4">
    <source>
        <dbReference type="Proteomes" id="UP001383192"/>
    </source>
</evidence>